<dbReference type="PANTHER" id="PTHR43236:SF2">
    <property type="entry name" value="BLL0069 PROTEIN"/>
    <property type="match status" value="1"/>
</dbReference>
<name>A0A8S5SIT1_9CAUD</name>
<evidence type="ECO:0000259" key="1">
    <source>
        <dbReference type="Pfam" id="PF06114"/>
    </source>
</evidence>
<dbReference type="Gene3D" id="1.10.10.2910">
    <property type="match status" value="1"/>
</dbReference>
<dbReference type="InterPro" id="IPR052345">
    <property type="entry name" value="Rad_response_metalloprotease"/>
</dbReference>
<reference evidence="2" key="1">
    <citation type="journal article" date="2021" name="Proc. Natl. Acad. Sci. U.S.A.">
        <title>A Catalog of Tens of Thousands of Viruses from Human Metagenomes Reveals Hidden Associations with Chronic Diseases.</title>
        <authorList>
            <person name="Tisza M.J."/>
            <person name="Buck C.B."/>
        </authorList>
    </citation>
    <scope>NUCLEOTIDE SEQUENCE</scope>
    <source>
        <strain evidence="2">Ctvhu9</strain>
    </source>
</reference>
<dbReference type="Pfam" id="PF06114">
    <property type="entry name" value="Peptidase_M78"/>
    <property type="match status" value="1"/>
</dbReference>
<organism evidence="2">
    <name type="scientific">Siphoviridae sp. ctvhu9</name>
    <dbReference type="NCBI Taxonomy" id="2827968"/>
    <lineage>
        <taxon>Viruses</taxon>
        <taxon>Duplodnaviria</taxon>
        <taxon>Heunggongvirae</taxon>
        <taxon>Uroviricota</taxon>
        <taxon>Caudoviricetes</taxon>
    </lineage>
</organism>
<evidence type="ECO:0000313" key="2">
    <source>
        <dbReference type="EMBL" id="DAF50972.1"/>
    </source>
</evidence>
<dbReference type="PANTHER" id="PTHR43236">
    <property type="entry name" value="ANTITOXIN HIGA1"/>
    <property type="match status" value="1"/>
</dbReference>
<accession>A0A8S5SIT1</accession>
<protein>
    <submittedName>
        <fullName evidence="2">IrrE protein</fullName>
    </submittedName>
</protein>
<dbReference type="InterPro" id="IPR010359">
    <property type="entry name" value="IrrE_HExxH"/>
</dbReference>
<sequence length="190" mass="21622">MVNLNYEKYKNARNASWQCLIDYNIDSLPVKVSRIAKQTDIVLLKNSAVNLLSENESGITLMQDDKLYIVYADEQSPQRCRFTIAHELGHIFLGHLFAKNGKGFVITDDAEHSANVFARDLLSPACVLHELHATNAAAIANLCDISLEAATYRAERMAELERRNAFYLHPLERRVKEQFADFINKKKNLP</sequence>
<dbReference type="EMBL" id="BK032607">
    <property type="protein sequence ID" value="DAF50972.1"/>
    <property type="molecule type" value="Genomic_DNA"/>
</dbReference>
<feature type="domain" description="IrrE N-terminal-like" evidence="1">
    <location>
        <begin position="55"/>
        <end position="154"/>
    </location>
</feature>
<proteinExistence type="predicted"/>